<dbReference type="EMBL" id="JALBCA010000092">
    <property type="protein sequence ID" value="KAI2383371.1"/>
    <property type="molecule type" value="Genomic_DNA"/>
</dbReference>
<comment type="caution">
    <text evidence="1">The sequence shown here is derived from an EMBL/GenBank/DDBJ whole genome shotgun (WGS) entry which is preliminary data.</text>
</comment>
<name>A0ACB8URN5_9EURO</name>
<organism evidence="1">
    <name type="scientific">Ophidiomyces ophidiicola</name>
    <dbReference type="NCBI Taxonomy" id="1387563"/>
    <lineage>
        <taxon>Eukaryota</taxon>
        <taxon>Fungi</taxon>
        <taxon>Dikarya</taxon>
        <taxon>Ascomycota</taxon>
        <taxon>Pezizomycotina</taxon>
        <taxon>Eurotiomycetes</taxon>
        <taxon>Eurotiomycetidae</taxon>
        <taxon>Onygenales</taxon>
        <taxon>Onygenaceae</taxon>
        <taxon>Ophidiomyces</taxon>
    </lineage>
</organism>
<proteinExistence type="predicted"/>
<evidence type="ECO:0000313" key="1">
    <source>
        <dbReference type="EMBL" id="KAI2383371.1"/>
    </source>
</evidence>
<reference evidence="1" key="1">
    <citation type="journal article" date="2022" name="bioRxiv">
        <title>Population genetic analysis of Ophidiomyces ophidiicola, the causative agent of snake fungal disease, indicates recent introductions to the USA.</title>
        <authorList>
            <person name="Ladner J.T."/>
            <person name="Palmer J.M."/>
            <person name="Ettinger C.L."/>
            <person name="Stajich J.E."/>
            <person name="Farrell T.M."/>
            <person name="Glorioso B.M."/>
            <person name="Lawson B."/>
            <person name="Price S.J."/>
            <person name="Stengle A.G."/>
            <person name="Grear D.A."/>
            <person name="Lorch J.M."/>
        </authorList>
    </citation>
    <scope>NUCLEOTIDE SEQUENCE</scope>
    <source>
        <strain evidence="1">NWHC 24266-5</strain>
    </source>
</reference>
<protein>
    <submittedName>
        <fullName evidence="1">Mitochondrial peripheral inner membrane protein</fullName>
    </submittedName>
</protein>
<sequence>MVPRLPPFRGFEPAIRGSAAKKLLTYKPILLRLKATNAKTNVPLAPKKNRWLRVTIVAIIAGGIGLYIRNREINTTSTLNPVTFTKFKLLSKEPISSTCSVFTLRPVEQGPNYEVYQEAWKRGLWSVQFKQPQLQVGRDYTPLPPIREDELSIDDAVRDGDNLQFLIRREPEGEVSGYLHSLKPGAILEFRGPQMEYELPDSIREVVFIAGGTGIAPALQAAYAIFGDRAKRDVRMHILWANRRREDCRGGKGNSATGMPKRRWSLFLGNSGQKQTTELTEEPHGFTVAQLEELKAQSRGQLSVDYFVDEENTLINEALLSKIIQKADNQPDHDSTRKLVLVSGPDGFVNYLAGPKLWRAGTEVQGPLQGLLKQLDLQGWVIWKL</sequence>
<accession>A0ACB8URN5</accession>
<gene>
    <name evidence="1" type="primary">CYC2</name>
    <name evidence="1" type="ORF">LOY88_005340</name>
</gene>